<evidence type="ECO:0000256" key="4">
    <source>
        <dbReference type="ARBA" id="ARBA00022692"/>
    </source>
</evidence>
<keyword evidence="2 12" id="KW-0813">Transport</keyword>
<feature type="transmembrane region" description="Helical" evidence="12">
    <location>
        <begin position="59"/>
        <end position="80"/>
    </location>
</feature>
<dbReference type="EMBL" id="UHFR01000005">
    <property type="protein sequence ID" value="SUN76711.1"/>
    <property type="molecule type" value="Genomic_DNA"/>
</dbReference>
<comment type="subcellular location">
    <subcellularLocation>
        <location evidence="1 12">Cell membrane</location>
        <topology evidence="1 12">Multi-pass membrane protein</topology>
    </subcellularLocation>
</comment>
<dbReference type="STRING" id="1123307.GCA_000380065_00059"/>
<comment type="similarity">
    <text evidence="12">Belongs to the OXA1/ALB3/YidC family. Type 2 subfamily.</text>
</comment>
<reference evidence="15" key="1">
    <citation type="submission" date="2018-06" db="EMBL/GenBank/DDBJ databases">
        <authorList>
            <consortium name="Pathogen Informatics"/>
            <person name="Doyle S."/>
        </authorList>
    </citation>
    <scope>NUCLEOTIDE SEQUENCE [LARGE SCALE GENOMIC DNA]</scope>
    <source>
        <strain evidence="15">NCTC13765</strain>
    </source>
</reference>
<dbReference type="NCBIfam" id="TIGR03592">
    <property type="entry name" value="yidC_oxa1_cterm"/>
    <property type="match status" value="1"/>
</dbReference>
<keyword evidence="7 12" id="KW-1133">Transmembrane helix</keyword>
<keyword evidence="10 12" id="KW-0143">Chaperone</keyword>
<keyword evidence="6 12" id="KW-0653">Protein transport</keyword>
<gene>
    <name evidence="12 15" type="primary">yidC</name>
    <name evidence="15" type="ORF">NCTC13765_01209</name>
</gene>
<feature type="transmembrane region" description="Helical" evidence="12">
    <location>
        <begin position="166"/>
        <end position="189"/>
    </location>
</feature>
<dbReference type="PRINTS" id="PR00701">
    <property type="entry name" value="60KDINNERMP"/>
</dbReference>
<dbReference type="PROSITE" id="PS51257">
    <property type="entry name" value="PROKAR_LIPOPROTEIN"/>
    <property type="match status" value="1"/>
</dbReference>
<protein>
    <recommendedName>
        <fullName evidence="12">Membrane protein insertase YidC</fullName>
    </recommendedName>
    <alternativeName>
        <fullName evidence="12">Foldase YidC</fullName>
    </alternativeName>
    <alternativeName>
        <fullName evidence="12">Membrane integrase YidC</fullName>
    </alternativeName>
    <alternativeName>
        <fullName evidence="12">Membrane protein YidC</fullName>
    </alternativeName>
</protein>
<evidence type="ECO:0000313" key="15">
    <source>
        <dbReference type="EMBL" id="SUN76711.1"/>
    </source>
</evidence>
<evidence type="ECO:0000256" key="10">
    <source>
        <dbReference type="ARBA" id="ARBA00023186"/>
    </source>
</evidence>
<dbReference type="OrthoDB" id="9780552at2"/>
<evidence type="ECO:0000256" key="2">
    <source>
        <dbReference type="ARBA" id="ARBA00022448"/>
    </source>
</evidence>
<feature type="region of interest" description="Disordered" evidence="13">
    <location>
        <begin position="268"/>
        <end position="308"/>
    </location>
</feature>
<keyword evidence="9" id="KW-0564">Palmitate</keyword>
<dbReference type="NCBIfam" id="NF002687">
    <property type="entry name" value="PRK02463.1"/>
    <property type="match status" value="1"/>
</dbReference>
<dbReference type="GO" id="GO:0032977">
    <property type="term" value="F:membrane insertase activity"/>
    <property type="evidence" value="ECO:0007669"/>
    <property type="project" value="InterPro"/>
</dbReference>
<dbReference type="GO" id="GO:0005886">
    <property type="term" value="C:plasma membrane"/>
    <property type="evidence" value="ECO:0007669"/>
    <property type="project" value="UniProtKB-SubCell"/>
</dbReference>
<dbReference type="InterPro" id="IPR028055">
    <property type="entry name" value="YidC/Oxa/ALB_C"/>
</dbReference>
<evidence type="ECO:0000256" key="1">
    <source>
        <dbReference type="ARBA" id="ARBA00004651"/>
    </source>
</evidence>
<sequence length="308" mass="34597">MNKYLKRILGSSMILSALIFLSGCVQVKNGKPYGLIWDYLGKPMSLAIEYFANNQGLGYGIGLIIVVILARLIIFPLGIYQSKNATYHSEKRNYLSPIFTPINERMKNAETQEEKLAAQQELMAAQKEHGVSIMGGIGCLPILIQLPFFSAIYFAAANTPGIKESVFLGINLGKPSILLTAIVAILYYLQSRMSMYGLDQEQRDQMKNMMYMSPIMMIMFSIGAQAGVTLYWVVGGLFQILQQLVINYWVRPSMKKKVAAEFEANPPKWDKYKNTRTKDVTPKATGAISTNQHKKKKSNRNAGKQRSR</sequence>
<keyword evidence="8 12" id="KW-0472">Membrane</keyword>
<dbReference type="GO" id="GO:0051205">
    <property type="term" value="P:protein insertion into membrane"/>
    <property type="evidence" value="ECO:0007669"/>
    <property type="project" value="TreeGrafter"/>
</dbReference>
<keyword evidence="4 12" id="KW-0812">Transmembrane</keyword>
<dbReference type="InterPro" id="IPR001708">
    <property type="entry name" value="YidC/ALB3/OXA1/COX18"/>
</dbReference>
<feature type="domain" description="Membrane insertase YidC/Oxa/ALB C-terminal" evidence="14">
    <location>
        <begin position="59"/>
        <end position="247"/>
    </location>
</feature>
<dbReference type="GO" id="GO:0015031">
    <property type="term" value="P:protein transport"/>
    <property type="evidence" value="ECO:0007669"/>
    <property type="project" value="UniProtKB-KW"/>
</dbReference>
<keyword evidence="16" id="KW-1185">Reference proteome</keyword>
<evidence type="ECO:0000256" key="6">
    <source>
        <dbReference type="ARBA" id="ARBA00022927"/>
    </source>
</evidence>
<evidence type="ECO:0000256" key="12">
    <source>
        <dbReference type="HAMAP-Rule" id="MF_01811"/>
    </source>
</evidence>
<dbReference type="Proteomes" id="UP000254634">
    <property type="component" value="Unassembled WGS sequence"/>
</dbReference>
<keyword evidence="3 12" id="KW-1003">Cell membrane</keyword>
<dbReference type="CDD" id="cd20070">
    <property type="entry name" value="5TM_YidC_Alb3"/>
    <property type="match status" value="1"/>
</dbReference>
<dbReference type="HAMAP" id="MF_01811">
    <property type="entry name" value="YidC_type2"/>
    <property type="match status" value="1"/>
</dbReference>
<comment type="function">
    <text evidence="12">Required for the insertion and/or proper folding and/or complex formation of integral membrane proteins into the membrane. Involved in integration of membrane proteins that insert both dependently and independently of the Sec translocase complex, as well as at least some lipoproteins.</text>
</comment>
<dbReference type="PANTHER" id="PTHR12428:SF65">
    <property type="entry name" value="CYTOCHROME C OXIDASE ASSEMBLY PROTEIN COX18, MITOCHONDRIAL"/>
    <property type="match status" value="1"/>
</dbReference>
<dbReference type="PANTHER" id="PTHR12428">
    <property type="entry name" value="OXA1"/>
    <property type="match status" value="1"/>
</dbReference>
<feature type="transmembrane region" description="Helical" evidence="12">
    <location>
        <begin position="131"/>
        <end position="154"/>
    </location>
</feature>
<evidence type="ECO:0000256" key="8">
    <source>
        <dbReference type="ARBA" id="ARBA00023136"/>
    </source>
</evidence>
<proteinExistence type="inferred from homology"/>
<keyword evidence="5 12" id="KW-0732">Signal</keyword>
<feature type="compositionally biased region" description="Basic residues" evidence="13">
    <location>
        <begin position="292"/>
        <end position="308"/>
    </location>
</feature>
<evidence type="ECO:0000256" key="5">
    <source>
        <dbReference type="ARBA" id="ARBA00022729"/>
    </source>
</evidence>
<name>A0A380KYR7_9STRE</name>
<organism evidence="15 16">
    <name type="scientific">Streptococcus massiliensis</name>
    <dbReference type="NCBI Taxonomy" id="313439"/>
    <lineage>
        <taxon>Bacteria</taxon>
        <taxon>Bacillati</taxon>
        <taxon>Bacillota</taxon>
        <taxon>Bacilli</taxon>
        <taxon>Lactobacillales</taxon>
        <taxon>Streptococcaceae</taxon>
        <taxon>Streptococcus</taxon>
    </lineage>
</organism>
<dbReference type="InterPro" id="IPR023060">
    <property type="entry name" value="YidC/YidC1/YidC2_Firmicutes"/>
</dbReference>
<evidence type="ECO:0000259" key="14">
    <source>
        <dbReference type="Pfam" id="PF02096"/>
    </source>
</evidence>
<evidence type="ECO:0000256" key="13">
    <source>
        <dbReference type="SAM" id="MobiDB-lite"/>
    </source>
</evidence>
<dbReference type="InterPro" id="IPR047196">
    <property type="entry name" value="YidC_ALB_C"/>
</dbReference>
<accession>A0A380KYR7</accession>
<evidence type="ECO:0000313" key="16">
    <source>
        <dbReference type="Proteomes" id="UP000254634"/>
    </source>
</evidence>
<dbReference type="AlphaFoldDB" id="A0A380KYR7"/>
<comment type="caution">
    <text evidence="12">Lacks conserved residue(s) required for the propagation of feature annotation.</text>
</comment>
<dbReference type="Pfam" id="PF02096">
    <property type="entry name" value="60KD_IMP"/>
    <property type="match status" value="1"/>
</dbReference>
<evidence type="ECO:0000256" key="7">
    <source>
        <dbReference type="ARBA" id="ARBA00022989"/>
    </source>
</evidence>
<evidence type="ECO:0000256" key="11">
    <source>
        <dbReference type="ARBA" id="ARBA00023288"/>
    </source>
</evidence>
<evidence type="ECO:0000256" key="3">
    <source>
        <dbReference type="ARBA" id="ARBA00022475"/>
    </source>
</evidence>
<evidence type="ECO:0000256" key="9">
    <source>
        <dbReference type="ARBA" id="ARBA00023139"/>
    </source>
</evidence>
<feature type="compositionally biased region" description="Basic and acidic residues" evidence="13">
    <location>
        <begin position="268"/>
        <end position="281"/>
    </location>
</feature>
<keyword evidence="11 12" id="KW-0449">Lipoprotein</keyword>